<dbReference type="SUPFAM" id="SSF57362">
    <property type="entry name" value="BPTI-like"/>
    <property type="match status" value="4"/>
</dbReference>
<keyword evidence="1" id="KW-0646">Protease inhibitor</keyword>
<name>A0A0K8RP41_IXORI</name>
<evidence type="ECO:0000259" key="6">
    <source>
        <dbReference type="PROSITE" id="PS50279"/>
    </source>
</evidence>
<feature type="region of interest" description="Disordered" evidence="4">
    <location>
        <begin position="22"/>
        <end position="45"/>
    </location>
</feature>
<dbReference type="EMBL" id="GADI01001419">
    <property type="protein sequence ID" value="JAA72389.1"/>
    <property type="molecule type" value="mRNA"/>
</dbReference>
<keyword evidence="2" id="KW-0722">Serine protease inhibitor</keyword>
<feature type="signal peptide" evidence="5">
    <location>
        <begin position="1"/>
        <end position="19"/>
    </location>
</feature>
<proteinExistence type="evidence at transcript level"/>
<protein>
    <submittedName>
        <fullName evidence="7">Putative salivary kunitz domain protein</fullName>
    </submittedName>
</protein>
<dbReference type="SMART" id="SM00131">
    <property type="entry name" value="KU"/>
    <property type="match status" value="3"/>
</dbReference>
<organism evidence="7">
    <name type="scientific">Ixodes ricinus</name>
    <name type="common">Common tick</name>
    <name type="synonym">Acarus ricinus</name>
    <dbReference type="NCBI Taxonomy" id="34613"/>
    <lineage>
        <taxon>Eukaryota</taxon>
        <taxon>Metazoa</taxon>
        <taxon>Ecdysozoa</taxon>
        <taxon>Arthropoda</taxon>
        <taxon>Chelicerata</taxon>
        <taxon>Arachnida</taxon>
        <taxon>Acari</taxon>
        <taxon>Parasitiformes</taxon>
        <taxon>Ixodida</taxon>
        <taxon>Ixodoidea</taxon>
        <taxon>Ixodidae</taxon>
        <taxon>Ixodinae</taxon>
        <taxon>Ixodes</taxon>
    </lineage>
</organism>
<dbReference type="InterPro" id="IPR036880">
    <property type="entry name" value="Kunitz_BPTI_sf"/>
</dbReference>
<dbReference type="PANTHER" id="PTHR10083">
    <property type="entry name" value="KUNITZ-TYPE PROTEASE INHIBITOR-RELATED"/>
    <property type="match status" value="1"/>
</dbReference>
<evidence type="ECO:0000256" key="2">
    <source>
        <dbReference type="ARBA" id="ARBA00022900"/>
    </source>
</evidence>
<feature type="domain" description="BPTI/Kunitz inhibitor" evidence="6">
    <location>
        <begin position="270"/>
        <end position="323"/>
    </location>
</feature>
<keyword evidence="3" id="KW-1015">Disulfide bond</keyword>
<dbReference type="InterPro" id="IPR002223">
    <property type="entry name" value="Kunitz_BPTI"/>
</dbReference>
<dbReference type="Gene3D" id="4.10.410.10">
    <property type="entry name" value="Pancreatic trypsin inhibitor Kunitz domain"/>
    <property type="match status" value="4"/>
</dbReference>
<feature type="compositionally biased region" description="Basic and acidic residues" evidence="4">
    <location>
        <begin position="22"/>
        <end position="31"/>
    </location>
</feature>
<keyword evidence="5" id="KW-0732">Signal</keyword>
<reference evidence="7" key="1">
    <citation type="submission" date="2012-12" db="EMBL/GenBank/DDBJ databases">
        <title>Identification and characterization of a phenylalanine ammonia-lyase gene family in Isatis indigotica Fort.</title>
        <authorList>
            <person name="Liu Q."/>
            <person name="Chen J."/>
            <person name="Zhou X."/>
            <person name="Di P."/>
            <person name="Xiao Y."/>
            <person name="Xuan H."/>
            <person name="Zhang L."/>
            <person name="Chen W."/>
        </authorList>
    </citation>
    <scope>NUCLEOTIDE SEQUENCE</scope>
    <source>
        <tissue evidence="7">Salivary gland</tissue>
    </source>
</reference>
<feature type="domain" description="BPTI/Kunitz inhibitor" evidence="6">
    <location>
        <begin position="40"/>
        <end position="92"/>
    </location>
</feature>
<accession>A0A0K8RP41</accession>
<feature type="domain" description="BPTI/Kunitz inhibitor" evidence="6">
    <location>
        <begin position="213"/>
        <end position="262"/>
    </location>
</feature>
<evidence type="ECO:0000256" key="3">
    <source>
        <dbReference type="ARBA" id="ARBA00023157"/>
    </source>
</evidence>
<dbReference type="GO" id="GO:0004867">
    <property type="term" value="F:serine-type endopeptidase inhibitor activity"/>
    <property type="evidence" value="ECO:0007669"/>
    <property type="project" value="UniProtKB-KW"/>
</dbReference>
<dbReference type="InterPro" id="IPR050098">
    <property type="entry name" value="TFPI/VKTCI-like"/>
</dbReference>
<sequence>MQRNILWIFVVTACGVCHCDDSTDDSSKDDSSLSTEGGGCGGPPYDPPGRMYQKGWFFDQNRGECRHFHFSNNHWEEGKNKFQTLQKCRKTCRNDVPLYCFLTPKEDKRTKGFPMFSYNSKKGVCVDITAARDASGTNIFRSGKVCNSTCRDPELGKCAPSALKDCSRQESDKSYSFDVDSQTCQEVRKGKCGPFISLEACSQRCGRYIPKKCDMPAVTSKYCDIQETRYWFNSITKRCEAIAGCADDDTNFGTAKDCWMTCSSEDSSRCMKRPDLGRAGFGRTRFYYNITDNTCGTTTQIAFWQKTGNKNNFRSLEECTEMCKPTYKGDVKKI</sequence>
<evidence type="ECO:0000313" key="7">
    <source>
        <dbReference type="EMBL" id="JAA72389.1"/>
    </source>
</evidence>
<evidence type="ECO:0000256" key="4">
    <source>
        <dbReference type="SAM" id="MobiDB-lite"/>
    </source>
</evidence>
<dbReference type="Pfam" id="PF00014">
    <property type="entry name" value="Kunitz_BPTI"/>
    <property type="match status" value="3"/>
</dbReference>
<dbReference type="GO" id="GO:0005615">
    <property type="term" value="C:extracellular space"/>
    <property type="evidence" value="ECO:0007669"/>
    <property type="project" value="TreeGrafter"/>
</dbReference>
<dbReference type="PANTHER" id="PTHR10083:SF374">
    <property type="entry name" value="BPTI_KUNITZ INHIBITOR DOMAIN-CONTAINING PROTEIN"/>
    <property type="match status" value="1"/>
</dbReference>
<dbReference type="AlphaFoldDB" id="A0A0K8RP41"/>
<dbReference type="PROSITE" id="PS50279">
    <property type="entry name" value="BPTI_KUNITZ_2"/>
    <property type="match status" value="3"/>
</dbReference>
<evidence type="ECO:0000256" key="5">
    <source>
        <dbReference type="SAM" id="SignalP"/>
    </source>
</evidence>
<evidence type="ECO:0000256" key="1">
    <source>
        <dbReference type="ARBA" id="ARBA00022690"/>
    </source>
</evidence>
<feature type="chain" id="PRO_5005518512" evidence="5">
    <location>
        <begin position="20"/>
        <end position="334"/>
    </location>
</feature>